<evidence type="ECO:0000256" key="1">
    <source>
        <dbReference type="SAM" id="Phobius"/>
    </source>
</evidence>
<dbReference type="PATRIC" id="fig|1126833.4.peg.4505"/>
<protein>
    <submittedName>
        <fullName evidence="2">Uncharacterized protein</fullName>
    </submittedName>
</protein>
<reference evidence="3" key="2">
    <citation type="submission" date="2015-03" db="EMBL/GenBank/DDBJ databases">
        <title>Genome sequence of Paenibacillus beijingensis strain DSM 24997T.</title>
        <authorList>
            <person name="Kwak Y."/>
            <person name="Shin J.-H."/>
        </authorList>
    </citation>
    <scope>NUCLEOTIDE SEQUENCE [LARGE SCALE GENOMIC DNA]</scope>
    <source>
        <strain evidence="3">DSM 24997</strain>
    </source>
</reference>
<dbReference type="KEGG" id="pbj:VN24_20475"/>
<evidence type="ECO:0000313" key="2">
    <source>
        <dbReference type="EMBL" id="AJY76506.1"/>
    </source>
</evidence>
<dbReference type="EMBL" id="CP011058">
    <property type="protein sequence ID" value="AJY76506.1"/>
    <property type="molecule type" value="Genomic_DNA"/>
</dbReference>
<accession>A0A0D5NMJ8</accession>
<feature type="transmembrane region" description="Helical" evidence="1">
    <location>
        <begin position="82"/>
        <end position="101"/>
    </location>
</feature>
<keyword evidence="1" id="KW-0812">Transmembrane</keyword>
<name>A0A0D5NMJ8_9BACL</name>
<dbReference type="AlphaFoldDB" id="A0A0D5NMJ8"/>
<keyword evidence="1" id="KW-0472">Membrane</keyword>
<evidence type="ECO:0000313" key="3">
    <source>
        <dbReference type="Proteomes" id="UP000032633"/>
    </source>
</evidence>
<feature type="transmembrane region" description="Helical" evidence="1">
    <location>
        <begin position="107"/>
        <end position="129"/>
    </location>
</feature>
<dbReference type="HOGENOM" id="CLU_1720537_0_0_9"/>
<keyword evidence="3" id="KW-1185">Reference proteome</keyword>
<reference evidence="2 3" key="1">
    <citation type="journal article" date="2015" name="J. Biotechnol.">
        <title>Complete genome sequence of Paenibacillus beijingensis 7188(T) (=DSM 24997(T)), a novel rhizobacterium from jujube garden soil.</title>
        <authorList>
            <person name="Kwak Y."/>
            <person name="Shin J.H."/>
        </authorList>
    </citation>
    <scope>NUCLEOTIDE SEQUENCE [LARGE SCALE GENOMIC DNA]</scope>
    <source>
        <strain evidence="2 3">DSM 24997</strain>
    </source>
</reference>
<organism evidence="2 3">
    <name type="scientific">Paenibacillus beijingensis</name>
    <dbReference type="NCBI Taxonomy" id="1126833"/>
    <lineage>
        <taxon>Bacteria</taxon>
        <taxon>Bacillati</taxon>
        <taxon>Bacillota</taxon>
        <taxon>Bacilli</taxon>
        <taxon>Bacillales</taxon>
        <taxon>Paenibacillaceae</taxon>
        <taxon>Paenibacillus</taxon>
    </lineage>
</organism>
<keyword evidence="1" id="KW-1133">Transmembrane helix</keyword>
<sequence>MRFRKGMNFFFRKMLVALFSWSVFCIFVLFMYILALGPFILFILVLAAPPFFVLGIPCSMMIDKLNDHLSWSHKIYEFVAHLVFYTGTGLIVTFVYVSFLYDNVNQFVYNFMFYFQLGCIASVTFCLFSQMEQKVHHHRMMLLSKQEEERTS</sequence>
<gene>
    <name evidence="2" type="ORF">VN24_20475</name>
</gene>
<feature type="transmembrane region" description="Helical" evidence="1">
    <location>
        <begin position="12"/>
        <end position="33"/>
    </location>
</feature>
<proteinExistence type="predicted"/>
<dbReference type="STRING" id="1126833.VN24_20475"/>
<dbReference type="Proteomes" id="UP000032633">
    <property type="component" value="Chromosome"/>
</dbReference>
<feature type="transmembrane region" description="Helical" evidence="1">
    <location>
        <begin position="39"/>
        <end position="62"/>
    </location>
</feature>